<dbReference type="EnsemblPlants" id="MELO3C011589.2.1">
    <property type="protein sequence ID" value="MELO3C011589.2.1"/>
    <property type="gene ID" value="MELO3C011589.2"/>
</dbReference>
<evidence type="ECO:0000313" key="1">
    <source>
        <dbReference type="EnsemblPlants" id="MELO3C011589.2.1"/>
    </source>
</evidence>
<dbReference type="Gramene" id="MELO3C011589.2.1">
    <property type="protein sequence ID" value="MELO3C011589.2.1"/>
    <property type="gene ID" value="MELO3C011589.2"/>
</dbReference>
<sequence length="73" mass="8080">LDPRANSNSSSSSPSLEILAVAALVHASRVIRHLHLHLSLQSSVFMKPCHESPSHSSIVSRPSLRIRFSDRLR</sequence>
<proteinExistence type="predicted"/>
<organism evidence="1">
    <name type="scientific">Cucumis melo</name>
    <name type="common">Muskmelon</name>
    <dbReference type="NCBI Taxonomy" id="3656"/>
    <lineage>
        <taxon>Eukaryota</taxon>
        <taxon>Viridiplantae</taxon>
        <taxon>Streptophyta</taxon>
        <taxon>Embryophyta</taxon>
        <taxon>Tracheophyta</taxon>
        <taxon>Spermatophyta</taxon>
        <taxon>Magnoliopsida</taxon>
        <taxon>eudicotyledons</taxon>
        <taxon>Gunneridae</taxon>
        <taxon>Pentapetalae</taxon>
        <taxon>rosids</taxon>
        <taxon>fabids</taxon>
        <taxon>Cucurbitales</taxon>
        <taxon>Cucurbitaceae</taxon>
        <taxon>Benincaseae</taxon>
        <taxon>Cucumis</taxon>
    </lineage>
</organism>
<name>A0A9I9D133_CUCME</name>
<reference evidence="1" key="1">
    <citation type="submission" date="2023-03" db="UniProtKB">
        <authorList>
            <consortium name="EnsemblPlants"/>
        </authorList>
    </citation>
    <scope>IDENTIFICATION</scope>
</reference>
<accession>A0A9I9D133</accession>
<protein>
    <submittedName>
        <fullName evidence="1">Uncharacterized protein</fullName>
    </submittedName>
</protein>
<dbReference type="AlphaFoldDB" id="A0A9I9D133"/>